<name>A0A1E7EY00_9STRA</name>
<dbReference type="InParanoid" id="A0A1E7EY00"/>
<sequence length="204" mass="23051">MADNNNGNNNNDERAVVKVSVAAATATLVRLANAVRDAMNNNELGNDPYNNEILQQIKQNLIKVENHFPIEITAQHAHAAVLHACAARLAILNRDLISNNEQGDNPRNNKRRQQIEKYLIYVEKFASIEIKAQRARDKLISLIQKTDEFPLLTKDKINELIGNLPSSYIIATIFMICLMHDDDDDDNVDDFRGLDRGRDTEKTS</sequence>
<dbReference type="Proteomes" id="UP000095751">
    <property type="component" value="Unassembled WGS sequence"/>
</dbReference>
<organism evidence="1 2">
    <name type="scientific">Fragilariopsis cylindrus CCMP1102</name>
    <dbReference type="NCBI Taxonomy" id="635003"/>
    <lineage>
        <taxon>Eukaryota</taxon>
        <taxon>Sar</taxon>
        <taxon>Stramenopiles</taxon>
        <taxon>Ochrophyta</taxon>
        <taxon>Bacillariophyta</taxon>
        <taxon>Bacillariophyceae</taxon>
        <taxon>Bacillariophycidae</taxon>
        <taxon>Bacillariales</taxon>
        <taxon>Bacillariaceae</taxon>
        <taxon>Fragilariopsis</taxon>
    </lineage>
</organism>
<proteinExistence type="predicted"/>
<evidence type="ECO:0000313" key="2">
    <source>
        <dbReference type="Proteomes" id="UP000095751"/>
    </source>
</evidence>
<evidence type="ECO:0000313" key="1">
    <source>
        <dbReference type="EMBL" id="OEU10413.1"/>
    </source>
</evidence>
<dbReference type="EMBL" id="KV784372">
    <property type="protein sequence ID" value="OEU10413.1"/>
    <property type="molecule type" value="Genomic_DNA"/>
</dbReference>
<reference evidence="1 2" key="1">
    <citation type="submission" date="2016-09" db="EMBL/GenBank/DDBJ databases">
        <title>Extensive genetic diversity and differential bi-allelic expression allows diatom success in the polar Southern Ocean.</title>
        <authorList>
            <consortium name="DOE Joint Genome Institute"/>
            <person name="Mock T."/>
            <person name="Otillar R.P."/>
            <person name="Strauss J."/>
            <person name="Dupont C."/>
            <person name="Frickenhaus S."/>
            <person name="Maumus F."/>
            <person name="Mcmullan M."/>
            <person name="Sanges R."/>
            <person name="Schmutz J."/>
            <person name="Toseland A."/>
            <person name="Valas R."/>
            <person name="Veluchamy A."/>
            <person name="Ward B.J."/>
            <person name="Allen A."/>
            <person name="Barry K."/>
            <person name="Falciatore A."/>
            <person name="Ferrante M."/>
            <person name="Fortunato A.E."/>
            <person name="Gloeckner G."/>
            <person name="Gruber A."/>
            <person name="Hipkin R."/>
            <person name="Janech M."/>
            <person name="Kroth P."/>
            <person name="Leese F."/>
            <person name="Lindquist E."/>
            <person name="Lyon B.R."/>
            <person name="Martin J."/>
            <person name="Mayer C."/>
            <person name="Parker M."/>
            <person name="Quesneville H."/>
            <person name="Raymond J."/>
            <person name="Uhlig C."/>
            <person name="Valentin K.U."/>
            <person name="Worden A.Z."/>
            <person name="Armbrust E.V."/>
            <person name="Bowler C."/>
            <person name="Green B."/>
            <person name="Moulton V."/>
            <person name="Van Oosterhout C."/>
            <person name="Grigoriev I."/>
        </authorList>
    </citation>
    <scope>NUCLEOTIDE SEQUENCE [LARGE SCALE GENOMIC DNA]</scope>
    <source>
        <strain evidence="1 2">CCMP1102</strain>
    </source>
</reference>
<accession>A0A1E7EY00</accession>
<keyword evidence="2" id="KW-1185">Reference proteome</keyword>
<dbReference type="AlphaFoldDB" id="A0A1E7EY00"/>
<dbReference type="KEGG" id="fcy:FRACYDRAFT_247503"/>
<gene>
    <name evidence="1" type="ORF">FRACYDRAFT_247503</name>
</gene>
<protein>
    <submittedName>
        <fullName evidence="1">Uncharacterized protein</fullName>
    </submittedName>
</protein>